<keyword evidence="13" id="KW-1185">Reference proteome</keyword>
<dbReference type="GO" id="GO:0032259">
    <property type="term" value="P:methylation"/>
    <property type="evidence" value="ECO:0007669"/>
    <property type="project" value="UniProtKB-KW"/>
</dbReference>
<dbReference type="InterPro" id="IPR014048">
    <property type="entry name" value="MethylDNA_cys_MeTrfase_DNA-bd"/>
</dbReference>
<dbReference type="PANTHER" id="PTHR10815">
    <property type="entry name" value="METHYLATED-DNA--PROTEIN-CYSTEINE METHYLTRANSFERASE"/>
    <property type="match status" value="1"/>
</dbReference>
<proteinExistence type="inferred from homology"/>
<evidence type="ECO:0000313" key="12">
    <source>
        <dbReference type="EMBL" id="SFD92386.1"/>
    </source>
</evidence>
<dbReference type="Pfam" id="PF01035">
    <property type="entry name" value="DNA_binding_1"/>
    <property type="match status" value="1"/>
</dbReference>
<dbReference type="InterPro" id="IPR036217">
    <property type="entry name" value="MethylDNA_cys_MeTrfase_DNAb"/>
</dbReference>
<keyword evidence="3 9" id="KW-0963">Cytoplasm</keyword>
<dbReference type="Gene3D" id="3.30.160.70">
    <property type="entry name" value="Methylated DNA-protein cysteine methyltransferase domain"/>
    <property type="match status" value="1"/>
</dbReference>
<feature type="active site" description="Nucleophile; methyl group acceptor" evidence="9">
    <location>
        <position position="142"/>
    </location>
</feature>
<organism evidence="12 13">
    <name type="scientific">Paracidovorax konjaci</name>
    <dbReference type="NCBI Taxonomy" id="32040"/>
    <lineage>
        <taxon>Bacteria</taxon>
        <taxon>Pseudomonadati</taxon>
        <taxon>Pseudomonadota</taxon>
        <taxon>Betaproteobacteria</taxon>
        <taxon>Burkholderiales</taxon>
        <taxon>Comamonadaceae</taxon>
        <taxon>Paracidovorax</taxon>
    </lineage>
</organism>
<dbReference type="InterPro" id="IPR036388">
    <property type="entry name" value="WH-like_DNA-bd_sf"/>
</dbReference>
<keyword evidence="5 9" id="KW-0808">Transferase</keyword>
<evidence type="ECO:0000256" key="2">
    <source>
        <dbReference type="ARBA" id="ARBA00008711"/>
    </source>
</evidence>
<evidence type="ECO:0000259" key="11">
    <source>
        <dbReference type="Pfam" id="PF02870"/>
    </source>
</evidence>
<dbReference type="NCBIfam" id="TIGR00589">
    <property type="entry name" value="ogt"/>
    <property type="match status" value="1"/>
</dbReference>
<comment type="subcellular location">
    <subcellularLocation>
        <location evidence="9">Cytoplasm</location>
    </subcellularLocation>
</comment>
<dbReference type="PANTHER" id="PTHR10815:SF5">
    <property type="entry name" value="METHYLATED-DNA--PROTEIN-CYSTEINE METHYLTRANSFERASE"/>
    <property type="match status" value="1"/>
</dbReference>
<reference evidence="13" key="1">
    <citation type="submission" date="2016-10" db="EMBL/GenBank/DDBJ databases">
        <authorList>
            <person name="Varghese N."/>
            <person name="Submissions S."/>
        </authorList>
    </citation>
    <scope>NUCLEOTIDE SEQUENCE [LARGE SCALE GENOMIC DNA]</scope>
    <source>
        <strain evidence="13">DSM 7481</strain>
    </source>
</reference>
<evidence type="ECO:0000256" key="4">
    <source>
        <dbReference type="ARBA" id="ARBA00022603"/>
    </source>
</evidence>
<dbReference type="AlphaFoldDB" id="A0A1I1WB24"/>
<keyword evidence="4 9" id="KW-0489">Methyltransferase</keyword>
<keyword evidence="6 9" id="KW-0227">DNA damage</keyword>
<dbReference type="SUPFAM" id="SSF53155">
    <property type="entry name" value="Methylated DNA-protein cysteine methyltransferase domain"/>
    <property type="match status" value="1"/>
</dbReference>
<gene>
    <name evidence="12" type="ORF">SAMN04489710_10915</name>
</gene>
<accession>A0A1I1WB24</accession>
<evidence type="ECO:0000256" key="6">
    <source>
        <dbReference type="ARBA" id="ARBA00022763"/>
    </source>
</evidence>
<dbReference type="Proteomes" id="UP000199517">
    <property type="component" value="Unassembled WGS sequence"/>
</dbReference>
<dbReference type="CDD" id="cd06445">
    <property type="entry name" value="ATase"/>
    <property type="match status" value="1"/>
</dbReference>
<dbReference type="STRING" id="32040.SAMN04489710_10915"/>
<dbReference type="Pfam" id="PF02870">
    <property type="entry name" value="Methyltransf_1N"/>
    <property type="match status" value="1"/>
</dbReference>
<evidence type="ECO:0000256" key="3">
    <source>
        <dbReference type="ARBA" id="ARBA00022490"/>
    </source>
</evidence>
<comment type="function">
    <text evidence="9">Involved in the cellular defense against the biological effects of O6-methylguanine (O6-MeG) and O4-methylthymine (O4-MeT) in DNA. Repairs the methylated nucleobase in DNA by stoichiometrically transferring the methyl group to a cysteine residue in the enzyme. This is a suicide reaction: the enzyme is irreversibly inactivated.</text>
</comment>
<protein>
    <recommendedName>
        <fullName evidence="9">Methylated-DNA--protein-cysteine methyltransferase</fullName>
        <ecNumber evidence="9">2.1.1.63</ecNumber>
    </recommendedName>
    <alternativeName>
        <fullName evidence="9">6-O-methylguanine-DNA methyltransferase</fullName>
        <shortName evidence="9">MGMT</shortName>
    </alternativeName>
    <alternativeName>
        <fullName evidence="9">O-6-methylguanine-DNA-alkyltransferase</fullName>
    </alternativeName>
</protein>
<dbReference type="HAMAP" id="MF_00772">
    <property type="entry name" value="OGT"/>
    <property type="match status" value="1"/>
</dbReference>
<name>A0A1I1WB24_9BURK</name>
<evidence type="ECO:0000313" key="13">
    <source>
        <dbReference type="Proteomes" id="UP000199517"/>
    </source>
</evidence>
<dbReference type="InterPro" id="IPR036631">
    <property type="entry name" value="MGMT_N_sf"/>
</dbReference>
<dbReference type="PROSITE" id="PS00374">
    <property type="entry name" value="MGMT"/>
    <property type="match status" value="1"/>
</dbReference>
<evidence type="ECO:0000256" key="7">
    <source>
        <dbReference type="ARBA" id="ARBA00023204"/>
    </source>
</evidence>
<evidence type="ECO:0000256" key="9">
    <source>
        <dbReference type="HAMAP-Rule" id="MF_00772"/>
    </source>
</evidence>
<dbReference type="OrthoDB" id="9802228at2"/>
<dbReference type="GO" id="GO:0006307">
    <property type="term" value="P:DNA alkylation repair"/>
    <property type="evidence" value="ECO:0007669"/>
    <property type="project" value="UniProtKB-UniRule"/>
</dbReference>
<evidence type="ECO:0000256" key="8">
    <source>
        <dbReference type="ARBA" id="ARBA00049348"/>
    </source>
</evidence>
<dbReference type="RefSeq" id="WP_092953418.1">
    <property type="nucleotide sequence ID" value="NZ_FOMQ01000009.1"/>
</dbReference>
<dbReference type="GO" id="GO:0005737">
    <property type="term" value="C:cytoplasm"/>
    <property type="evidence" value="ECO:0007669"/>
    <property type="project" value="UniProtKB-SubCell"/>
</dbReference>
<dbReference type="FunFam" id="1.10.10.10:FF:000214">
    <property type="entry name" value="Methylated-DNA--protein-cysteine methyltransferase"/>
    <property type="match status" value="1"/>
</dbReference>
<dbReference type="EMBL" id="FOMQ01000009">
    <property type="protein sequence ID" value="SFD92386.1"/>
    <property type="molecule type" value="Genomic_DNA"/>
</dbReference>
<keyword evidence="7 9" id="KW-0234">DNA repair</keyword>
<feature type="domain" description="Methylated-DNA-[protein]-cysteine S-methyltransferase DNA binding" evidence="10">
    <location>
        <begin position="91"/>
        <end position="171"/>
    </location>
</feature>
<comment type="similarity">
    <text evidence="2 9">Belongs to the MGMT family.</text>
</comment>
<evidence type="ECO:0000256" key="1">
    <source>
        <dbReference type="ARBA" id="ARBA00001286"/>
    </source>
</evidence>
<evidence type="ECO:0000256" key="5">
    <source>
        <dbReference type="ARBA" id="ARBA00022679"/>
    </source>
</evidence>
<comment type="catalytic activity">
    <reaction evidence="8 9">
        <text>a 6-O-methyl-2'-deoxyguanosine in DNA + L-cysteinyl-[protein] = S-methyl-L-cysteinyl-[protein] + a 2'-deoxyguanosine in DNA</text>
        <dbReference type="Rhea" id="RHEA:24000"/>
        <dbReference type="Rhea" id="RHEA-COMP:10131"/>
        <dbReference type="Rhea" id="RHEA-COMP:10132"/>
        <dbReference type="Rhea" id="RHEA-COMP:11367"/>
        <dbReference type="Rhea" id="RHEA-COMP:11368"/>
        <dbReference type="ChEBI" id="CHEBI:29950"/>
        <dbReference type="ChEBI" id="CHEBI:82612"/>
        <dbReference type="ChEBI" id="CHEBI:85445"/>
        <dbReference type="ChEBI" id="CHEBI:85448"/>
        <dbReference type="EC" id="2.1.1.63"/>
    </reaction>
</comment>
<dbReference type="EC" id="2.1.1.63" evidence="9"/>
<dbReference type="Gene3D" id="1.10.10.10">
    <property type="entry name" value="Winged helix-like DNA-binding domain superfamily/Winged helix DNA-binding domain"/>
    <property type="match status" value="1"/>
</dbReference>
<dbReference type="GO" id="GO:0003908">
    <property type="term" value="F:methylated-DNA-[protein]-cysteine S-methyltransferase activity"/>
    <property type="evidence" value="ECO:0007669"/>
    <property type="project" value="UniProtKB-UniRule"/>
</dbReference>
<dbReference type="InterPro" id="IPR001497">
    <property type="entry name" value="MethylDNA_cys_MeTrfase_AS"/>
</dbReference>
<dbReference type="InterPro" id="IPR023546">
    <property type="entry name" value="MGMT"/>
</dbReference>
<dbReference type="SUPFAM" id="SSF46767">
    <property type="entry name" value="Methylated DNA-protein cysteine methyltransferase, C-terminal domain"/>
    <property type="match status" value="1"/>
</dbReference>
<evidence type="ECO:0000259" key="10">
    <source>
        <dbReference type="Pfam" id="PF01035"/>
    </source>
</evidence>
<comment type="miscellaneous">
    <text evidence="9">This enzyme catalyzes only one turnover and therefore is not strictly catalytic. According to one definition, an enzyme is a biocatalyst that acts repeatedly and over many reaction cycles.</text>
</comment>
<feature type="domain" description="Methylguanine DNA methyltransferase ribonuclease-like" evidence="11">
    <location>
        <begin position="13"/>
        <end position="86"/>
    </location>
</feature>
<dbReference type="InterPro" id="IPR008332">
    <property type="entry name" value="MethylG_MeTrfase_N"/>
</dbReference>
<comment type="catalytic activity">
    <reaction evidence="1 9">
        <text>a 4-O-methyl-thymidine in DNA + L-cysteinyl-[protein] = a thymidine in DNA + S-methyl-L-cysteinyl-[protein]</text>
        <dbReference type="Rhea" id="RHEA:53428"/>
        <dbReference type="Rhea" id="RHEA-COMP:10131"/>
        <dbReference type="Rhea" id="RHEA-COMP:10132"/>
        <dbReference type="Rhea" id="RHEA-COMP:13555"/>
        <dbReference type="Rhea" id="RHEA-COMP:13556"/>
        <dbReference type="ChEBI" id="CHEBI:29950"/>
        <dbReference type="ChEBI" id="CHEBI:82612"/>
        <dbReference type="ChEBI" id="CHEBI:137386"/>
        <dbReference type="ChEBI" id="CHEBI:137387"/>
        <dbReference type="EC" id="2.1.1.63"/>
    </reaction>
</comment>
<sequence length="203" mass="21004">MTRPTPLPPLVQTRIATRLGDVRLAASPRGLAGLWFDGQRHQPTDALDGPRAWPADGAHPVLRAAAAQLTDYLEGRRNGFDLPLDLVGGTPFQQAVWQALSAIPHGAVTSYAALARGLGRPLAVRAVGAAVGRNPVSVIVPCHRVLGSGGALTGYAGGLPRKTALLRLEGALPESLRSLPLWPEVDADAGPPARTPLAAGVAA</sequence>